<sequence length="72" mass="7981">MSRHLADHGHSRGSGRVRAFFRIARQGRGWWHRSESVASGRRVVEFIRLARGYQEPSAGASCFGGLSGRRAA</sequence>
<accession>A0A2S0UQ70</accession>
<dbReference type="EMBL" id="CP028918">
    <property type="protein sequence ID" value="AWB49973.1"/>
    <property type="molecule type" value="Genomic_DNA"/>
</dbReference>
<keyword evidence="2" id="KW-1185">Reference proteome</keyword>
<dbReference type="KEGG" id="geh:HYN69_17005"/>
<dbReference type="Proteomes" id="UP000244496">
    <property type="component" value="Chromosome"/>
</dbReference>
<organism evidence="1 2">
    <name type="scientific">Paragemmobacter aquarius</name>
    <dbReference type="NCBI Taxonomy" id="2169400"/>
    <lineage>
        <taxon>Bacteria</taxon>
        <taxon>Pseudomonadati</taxon>
        <taxon>Pseudomonadota</taxon>
        <taxon>Alphaproteobacteria</taxon>
        <taxon>Rhodobacterales</taxon>
        <taxon>Paracoccaceae</taxon>
        <taxon>Paragemmobacter</taxon>
    </lineage>
</organism>
<evidence type="ECO:0000313" key="1">
    <source>
        <dbReference type="EMBL" id="AWB49973.1"/>
    </source>
</evidence>
<name>A0A2S0UQ70_9RHOB</name>
<reference evidence="1 2" key="1">
    <citation type="submission" date="2018-04" db="EMBL/GenBank/DDBJ databases">
        <title>Genome sequencing of Gemmobacter.</title>
        <authorList>
            <person name="Yi H."/>
            <person name="Baek M.-G."/>
        </authorList>
    </citation>
    <scope>NUCLEOTIDE SEQUENCE [LARGE SCALE GENOMIC DNA]</scope>
    <source>
        <strain evidence="1 2">HYN0069</strain>
    </source>
</reference>
<evidence type="ECO:0000313" key="2">
    <source>
        <dbReference type="Proteomes" id="UP000244496"/>
    </source>
</evidence>
<protein>
    <submittedName>
        <fullName evidence="1">Uncharacterized protein</fullName>
    </submittedName>
</protein>
<proteinExistence type="predicted"/>
<dbReference type="AlphaFoldDB" id="A0A2S0UQ70"/>
<gene>
    <name evidence="1" type="ORF">HYN69_17005</name>
</gene>